<comment type="caution">
    <text evidence="1">The sequence shown here is derived from an EMBL/GenBank/DDBJ whole genome shotgun (WGS) entry which is preliminary data.</text>
</comment>
<reference evidence="1 2" key="2">
    <citation type="journal article" date="2022" name="Mol. Ecol. Resour.">
        <title>The genomes of chicory, endive, great burdock and yacon provide insights into Asteraceae paleo-polyploidization history and plant inulin production.</title>
        <authorList>
            <person name="Fan W."/>
            <person name="Wang S."/>
            <person name="Wang H."/>
            <person name="Wang A."/>
            <person name="Jiang F."/>
            <person name="Liu H."/>
            <person name="Zhao H."/>
            <person name="Xu D."/>
            <person name="Zhang Y."/>
        </authorList>
    </citation>
    <scope>NUCLEOTIDE SEQUENCE [LARGE SCALE GENOMIC DNA]</scope>
    <source>
        <strain evidence="2">cv. Yunnan</strain>
        <tissue evidence="1">Leaves</tissue>
    </source>
</reference>
<proteinExistence type="predicted"/>
<keyword evidence="2" id="KW-1185">Reference proteome</keyword>
<evidence type="ECO:0000313" key="1">
    <source>
        <dbReference type="EMBL" id="KAI3742801.1"/>
    </source>
</evidence>
<gene>
    <name evidence="1" type="ORF">L1987_60497</name>
</gene>
<dbReference type="Proteomes" id="UP001056120">
    <property type="component" value="Linkage Group LG20"/>
</dbReference>
<reference evidence="2" key="1">
    <citation type="journal article" date="2022" name="Mol. Ecol. Resour.">
        <title>The genomes of chicory, endive, great burdock and yacon provide insights into Asteraceae palaeo-polyploidization history and plant inulin production.</title>
        <authorList>
            <person name="Fan W."/>
            <person name="Wang S."/>
            <person name="Wang H."/>
            <person name="Wang A."/>
            <person name="Jiang F."/>
            <person name="Liu H."/>
            <person name="Zhao H."/>
            <person name="Xu D."/>
            <person name="Zhang Y."/>
        </authorList>
    </citation>
    <scope>NUCLEOTIDE SEQUENCE [LARGE SCALE GENOMIC DNA]</scope>
    <source>
        <strain evidence="2">cv. Yunnan</strain>
    </source>
</reference>
<organism evidence="1 2">
    <name type="scientific">Smallanthus sonchifolius</name>
    <dbReference type="NCBI Taxonomy" id="185202"/>
    <lineage>
        <taxon>Eukaryota</taxon>
        <taxon>Viridiplantae</taxon>
        <taxon>Streptophyta</taxon>
        <taxon>Embryophyta</taxon>
        <taxon>Tracheophyta</taxon>
        <taxon>Spermatophyta</taxon>
        <taxon>Magnoliopsida</taxon>
        <taxon>eudicotyledons</taxon>
        <taxon>Gunneridae</taxon>
        <taxon>Pentapetalae</taxon>
        <taxon>asterids</taxon>
        <taxon>campanulids</taxon>
        <taxon>Asterales</taxon>
        <taxon>Asteraceae</taxon>
        <taxon>Asteroideae</taxon>
        <taxon>Heliantheae alliance</taxon>
        <taxon>Millerieae</taxon>
        <taxon>Smallanthus</taxon>
    </lineage>
</organism>
<dbReference type="EMBL" id="CM042037">
    <property type="protein sequence ID" value="KAI3742801.1"/>
    <property type="molecule type" value="Genomic_DNA"/>
</dbReference>
<protein>
    <submittedName>
        <fullName evidence="1">Uncharacterized protein</fullName>
    </submittedName>
</protein>
<sequence length="310" mass="33826">MKYVGGKTQVNCPDSSAGQSNQTVHERTTIPFPPPLHAGQPPPLHAGQPPPFSDFFAAYPTSYTGVSFLIVFWKIMDNNKVSVDQLGVTGNISCKIINQMDEHSADMETGEILHLSSSPSVDKGGIALRPITPESNKESLELMSSSPPSTGFCLNENDDDIDSPRTPKVAVFDPFAPGPDNLLLAPRSMKYLQESRSYVERKLNFNSVMTKNDCKHVSESALEDDADDDMLLEAVYDSLLECIIAKQAEDILGEISAADSSSPDPFTTPPFAPRLTGIAETCPNAPLKPVKKSRYIDLSLCRKLEFGFEV</sequence>
<evidence type="ECO:0000313" key="2">
    <source>
        <dbReference type="Proteomes" id="UP001056120"/>
    </source>
</evidence>
<accession>A0ACB9D8F5</accession>
<name>A0ACB9D8F5_9ASTR</name>